<name>A0A1Z4KWY1_ANAVA</name>
<keyword evidence="1" id="KW-0614">Plasmid</keyword>
<evidence type="ECO:0000313" key="1">
    <source>
        <dbReference type="EMBL" id="BAY73465.1"/>
    </source>
</evidence>
<dbReference type="Proteomes" id="UP000217507">
    <property type="component" value="Plasmid Plasmid4 dna"/>
</dbReference>
<accession>A0A1Z4KWY1</accession>
<sequence length="98" mass="11210">MKAEELKTLVINILQEKPRFFDHVCTKDIKALLLEHYNISVSEKMIIKVMMQVVEEGVSKFGGDGYECGDGSTLTWADEHTVAGSKMTGLHKYWWFNI</sequence>
<organism evidence="1 2">
    <name type="scientific">Trichormus variabilis NIES-23</name>
    <dbReference type="NCBI Taxonomy" id="1973479"/>
    <lineage>
        <taxon>Bacteria</taxon>
        <taxon>Bacillati</taxon>
        <taxon>Cyanobacteriota</taxon>
        <taxon>Cyanophyceae</taxon>
        <taxon>Nostocales</taxon>
        <taxon>Nostocaceae</taxon>
        <taxon>Trichormus</taxon>
    </lineage>
</organism>
<dbReference type="EMBL" id="AP018220">
    <property type="protein sequence ID" value="BAY73465.1"/>
    <property type="molecule type" value="Genomic_DNA"/>
</dbReference>
<reference evidence="1 2" key="1">
    <citation type="submission" date="2017-06" db="EMBL/GenBank/DDBJ databases">
        <title>Genome sequencing of cyanobaciteial culture collection at National Institute for Environmental Studies (NIES).</title>
        <authorList>
            <person name="Hirose Y."/>
            <person name="Shimura Y."/>
            <person name="Fujisawa T."/>
            <person name="Nakamura Y."/>
            <person name="Kawachi M."/>
        </authorList>
    </citation>
    <scope>NUCLEOTIDE SEQUENCE [LARGE SCALE GENOMIC DNA]</scope>
    <source>
        <strain evidence="1 2">NIES-23</strain>
        <plasmid evidence="2">Plasmid Plasmid4 dna</plasmid>
    </source>
</reference>
<dbReference type="AlphaFoldDB" id="A0A1Z4KWY1"/>
<geneLocation type="plasmid" evidence="1">
    <name>plasmid4</name>
</geneLocation>
<proteinExistence type="predicted"/>
<gene>
    <name evidence="1" type="ORF">NIES23_63170</name>
</gene>
<protein>
    <submittedName>
        <fullName evidence="1">Uncharacterized protein</fullName>
    </submittedName>
</protein>
<evidence type="ECO:0000313" key="2">
    <source>
        <dbReference type="Proteomes" id="UP000217507"/>
    </source>
</evidence>